<feature type="transmembrane region" description="Helical" evidence="1">
    <location>
        <begin position="20"/>
        <end position="47"/>
    </location>
</feature>
<feature type="transmembrane region" description="Helical" evidence="1">
    <location>
        <begin position="201"/>
        <end position="219"/>
    </location>
</feature>
<organism evidence="3 4">
    <name type="scientific">Sulfuricella denitrificans (strain DSM 22764 / NBRC 105220 / skB26)</name>
    <dbReference type="NCBI Taxonomy" id="1163617"/>
    <lineage>
        <taxon>Bacteria</taxon>
        <taxon>Pseudomonadati</taxon>
        <taxon>Pseudomonadota</taxon>
        <taxon>Betaproteobacteria</taxon>
        <taxon>Nitrosomonadales</taxon>
        <taxon>Sulfuricellaceae</taxon>
        <taxon>Sulfuricella</taxon>
    </lineage>
</organism>
<dbReference type="InterPro" id="IPR039447">
    <property type="entry name" value="UreH-like_TM_dom"/>
</dbReference>
<feature type="domain" description="Urease accessory protein UreH-like transmembrane" evidence="2">
    <location>
        <begin position="22"/>
        <end position="215"/>
    </location>
</feature>
<dbReference type="AlphaFoldDB" id="S6AAX7"/>
<gene>
    <name evidence="3" type="ORF">SCD_n02543</name>
</gene>
<dbReference type="STRING" id="1163617.SCD_n02543"/>
<accession>S6AAX7</accession>
<keyword evidence="4" id="KW-1185">Reference proteome</keyword>
<evidence type="ECO:0000313" key="4">
    <source>
        <dbReference type="Proteomes" id="UP000015559"/>
    </source>
</evidence>
<evidence type="ECO:0000256" key="1">
    <source>
        <dbReference type="SAM" id="Phobius"/>
    </source>
</evidence>
<keyword evidence="1 3" id="KW-0812">Transmembrane</keyword>
<dbReference type="EMBL" id="AP013066">
    <property type="protein sequence ID" value="BAN36345.1"/>
    <property type="molecule type" value="Genomic_DNA"/>
</dbReference>
<feature type="transmembrane region" description="Helical" evidence="1">
    <location>
        <begin position="68"/>
        <end position="86"/>
    </location>
</feature>
<dbReference type="Pfam" id="PF13386">
    <property type="entry name" value="DsbD_2"/>
    <property type="match status" value="1"/>
</dbReference>
<dbReference type="HOGENOM" id="CLU_106642_0_0_4"/>
<proteinExistence type="predicted"/>
<dbReference type="KEGG" id="sdr:SCD_n02543"/>
<feature type="transmembrane region" description="Helical" evidence="1">
    <location>
        <begin position="92"/>
        <end position="111"/>
    </location>
</feature>
<dbReference type="Proteomes" id="UP000015559">
    <property type="component" value="Chromosome"/>
</dbReference>
<sequence>MLDVIMPGGAAPLPETISLFSVWLLGVSMGLTACTVTCLPFMGTWVLGRGGSNREALLDTGIFVLGRVTAYSLLGGLAGALGVWLTHALSSGVGNAFIGMASLGAGVWLLLPSRRKTACGAAQRGAGTPPFLLGFSLSLTPCAPLASLLAVCALSGGTLSGVGYGLSFGLGAALTPLLVIVPLLSLFGRNLREGRQWLGKWLRWGAAVVLIAIGLRRLIMLF</sequence>
<evidence type="ECO:0000313" key="3">
    <source>
        <dbReference type="EMBL" id="BAN36345.1"/>
    </source>
</evidence>
<keyword evidence="1" id="KW-0472">Membrane</keyword>
<feature type="transmembrane region" description="Helical" evidence="1">
    <location>
        <begin position="168"/>
        <end position="189"/>
    </location>
</feature>
<keyword evidence="1" id="KW-1133">Transmembrane helix</keyword>
<reference evidence="3 4" key="1">
    <citation type="journal article" date="2012" name="Appl. Environ. Microbiol.">
        <title>Draft genome sequence of a psychrotolerant sulfur-oxidizing bacterium, Sulfuricella denitrificans skB26, and proteomic insights into cold adaptation.</title>
        <authorList>
            <person name="Watanabe T."/>
            <person name="Kojima H."/>
            <person name="Fukui M."/>
        </authorList>
    </citation>
    <scope>NUCLEOTIDE SEQUENCE [LARGE SCALE GENOMIC DNA]</scope>
    <source>
        <strain evidence="4">skB26</strain>
    </source>
</reference>
<dbReference type="eggNOG" id="COG4232">
    <property type="taxonomic scope" value="Bacteria"/>
</dbReference>
<name>S6AAX7_SULDS</name>
<dbReference type="RefSeq" id="WP_009207696.1">
    <property type="nucleotide sequence ID" value="NC_022357.1"/>
</dbReference>
<protein>
    <submittedName>
        <fullName evidence="3">Cytochrome C biogenesis protein, transmembrane region</fullName>
    </submittedName>
</protein>
<feature type="transmembrane region" description="Helical" evidence="1">
    <location>
        <begin position="131"/>
        <end position="156"/>
    </location>
</feature>
<evidence type="ECO:0000259" key="2">
    <source>
        <dbReference type="Pfam" id="PF13386"/>
    </source>
</evidence>